<keyword evidence="3" id="KW-1003">Cell membrane</keyword>
<keyword evidence="4 7" id="KW-0812">Transmembrane</keyword>
<evidence type="ECO:0000256" key="2">
    <source>
        <dbReference type="ARBA" id="ARBA00010157"/>
    </source>
</evidence>
<feature type="domain" description="Membrane transport protein MMPL" evidence="8">
    <location>
        <begin position="553"/>
        <end position="913"/>
    </location>
</feature>
<reference evidence="9 10" key="1">
    <citation type="submission" date="2019-02" db="EMBL/GenBank/DDBJ databases">
        <title>Deep-cultivation of Planctomycetes and their phenomic and genomic characterization uncovers novel biology.</title>
        <authorList>
            <person name="Wiegand S."/>
            <person name="Jogler M."/>
            <person name="Boedeker C."/>
            <person name="Pinto D."/>
            <person name="Vollmers J."/>
            <person name="Rivas-Marin E."/>
            <person name="Kohn T."/>
            <person name="Peeters S.H."/>
            <person name="Heuer A."/>
            <person name="Rast P."/>
            <person name="Oberbeckmann S."/>
            <person name="Bunk B."/>
            <person name="Jeske O."/>
            <person name="Meyerdierks A."/>
            <person name="Storesund J.E."/>
            <person name="Kallscheuer N."/>
            <person name="Luecker S."/>
            <person name="Lage O.M."/>
            <person name="Pohl T."/>
            <person name="Merkel B.J."/>
            <person name="Hornburger P."/>
            <person name="Mueller R.-W."/>
            <person name="Bruemmer F."/>
            <person name="Labrenz M."/>
            <person name="Spormann A.M."/>
            <person name="Op Den Camp H."/>
            <person name="Overmann J."/>
            <person name="Amann R."/>
            <person name="Jetten M.S.M."/>
            <person name="Mascher T."/>
            <person name="Medema M.H."/>
            <person name="Devos D.P."/>
            <person name="Kaster A.-K."/>
            <person name="Ovreas L."/>
            <person name="Rohde M."/>
            <person name="Galperin M.Y."/>
            <person name="Jogler C."/>
        </authorList>
    </citation>
    <scope>NUCLEOTIDE SEQUENCE [LARGE SCALE GENOMIC DNA]</scope>
    <source>
        <strain evidence="9 10">Poly41</strain>
    </source>
</reference>
<proteinExistence type="inferred from homology"/>
<comment type="subcellular location">
    <subcellularLocation>
        <location evidence="1">Cell membrane</location>
        <topology evidence="1">Multi-pass membrane protein</topology>
    </subcellularLocation>
</comment>
<comment type="caution">
    <text evidence="9">The sequence shown here is derived from an EMBL/GenBank/DDBJ whole genome shotgun (WGS) entry which is preliminary data.</text>
</comment>
<comment type="similarity">
    <text evidence="2">Belongs to the resistance-nodulation-cell division (RND) (TC 2.A.6) family. MmpL subfamily.</text>
</comment>
<feature type="transmembrane region" description="Helical" evidence="7">
    <location>
        <begin position="729"/>
        <end position="745"/>
    </location>
</feature>
<protein>
    <submittedName>
        <fullName evidence="9">Membrane transport protein mmpL8</fullName>
    </submittedName>
</protein>
<evidence type="ECO:0000313" key="9">
    <source>
        <dbReference type="EMBL" id="TWU42595.1"/>
    </source>
</evidence>
<feature type="transmembrane region" description="Helical" evidence="7">
    <location>
        <begin position="417"/>
        <end position="437"/>
    </location>
</feature>
<dbReference type="InterPro" id="IPR004869">
    <property type="entry name" value="MMPL_dom"/>
</dbReference>
<evidence type="ECO:0000256" key="6">
    <source>
        <dbReference type="ARBA" id="ARBA00023136"/>
    </source>
</evidence>
<sequence length="914" mass="101661">MNRSLSHRWAQFVTRRWRWVLLAWIVAVVLLRIAAPSWKEIAFDGDFEYLPAKMTSVAGTRLLNDAFPGIQSRSQIVLVLGREKEELLKSDDIIGLDLLRRLYHQLGVVSWKRAIDAGYQSGPPEQQTSAGPWIKLAREAFDQSIELDERYYERIADQLTERPPTLTQPRLAIAYWDRGRLLERWGDADEAVEADFEAALILIPEIPKMVAPIAKRDLEAWQSLLDVLAWEDPVVGTRLRKPAARLAVLQLSSELAATGNIQIVEALEALIAEVTHDSMRYTKPGLQLLMTGSAAIGGETLMGARDAIRYTEWITVGMILLILTIVYRAPLLVAIPMASIGFAVVASMSLVAILTQLSMKETIPLLDMRVFTTSRIFIVVLLFGAGTDYCLFLIARLREEACQNVWPVACRNAVSGVMGALIGSAMTTVLGLGMLWIAQFGKFHYTGPVIAICLLVGLLVCTTLTPALLTAFGPIVFWPNRINLRKQPKRSLLGPSPNRSFDSHHGGTWGWIAVLLTRYPATAILFGGMLLSVPGVYGFLNERSVTYDLSSQLNHAAKSRQGLRLLARHFNIGEINPVTVLFLRAEDTPRDKLGKDVKQLTTQLYAQDGVAAVRNADDPLGDFPPSRDMSLFGGDAWRRRALQNHRIAQRYFYSEVPEYEKRLVRLDVIIDGDPFSLETSTRVSKLEAFLRAQTLSKESVWKGSKVLLAGTTPSIIDLRKVTLSDNRRIKIAVVVAVFAVLVLVLRQVVLSLYLIITVLISYYATLGLTILFFRAAYGSDYVGLDWKLPLFLFVILVAVGQDYNVYLVTRVLEEQRQLGWRAALRRAVSRTGGIITACGLVMAATFFSMTAAVWLPPIARFFGFPTQSGVALRGIVELGFALGLGVLIDTFYVRTILVPSFIALMGRWSLKKPS</sequence>
<dbReference type="EMBL" id="SJPV01000001">
    <property type="protein sequence ID" value="TWU42595.1"/>
    <property type="molecule type" value="Genomic_DNA"/>
</dbReference>
<name>A0A5C6E1J6_9BACT</name>
<dbReference type="AlphaFoldDB" id="A0A5C6E1J6"/>
<feature type="transmembrane region" description="Helical" evidence="7">
    <location>
        <begin position="376"/>
        <end position="397"/>
    </location>
</feature>
<dbReference type="InterPro" id="IPR050545">
    <property type="entry name" value="Mycobact_MmpL"/>
</dbReference>
<evidence type="ECO:0000313" key="10">
    <source>
        <dbReference type="Proteomes" id="UP000319143"/>
    </source>
</evidence>
<evidence type="ECO:0000256" key="3">
    <source>
        <dbReference type="ARBA" id="ARBA00022475"/>
    </source>
</evidence>
<dbReference type="PANTHER" id="PTHR33406:SF6">
    <property type="entry name" value="MEMBRANE PROTEIN YDGH-RELATED"/>
    <property type="match status" value="1"/>
</dbReference>
<feature type="transmembrane region" description="Helical" evidence="7">
    <location>
        <begin position="833"/>
        <end position="855"/>
    </location>
</feature>
<dbReference type="GO" id="GO:0005886">
    <property type="term" value="C:plasma membrane"/>
    <property type="evidence" value="ECO:0007669"/>
    <property type="project" value="UniProtKB-SubCell"/>
</dbReference>
<dbReference type="PANTHER" id="PTHR33406">
    <property type="entry name" value="MEMBRANE PROTEIN MJ1562-RELATED"/>
    <property type="match status" value="1"/>
</dbReference>
<dbReference type="OrthoDB" id="9782006at2"/>
<feature type="domain" description="Membrane transport protein MMPL" evidence="8">
    <location>
        <begin position="230"/>
        <end position="521"/>
    </location>
</feature>
<gene>
    <name evidence="9" type="primary">mmpL8</name>
    <name evidence="9" type="ORF">Poly41_08930</name>
</gene>
<feature type="transmembrane region" description="Helical" evidence="7">
    <location>
        <begin position="752"/>
        <end position="776"/>
    </location>
</feature>
<feature type="transmembrane region" description="Helical" evidence="7">
    <location>
        <begin position="310"/>
        <end position="327"/>
    </location>
</feature>
<evidence type="ECO:0000256" key="4">
    <source>
        <dbReference type="ARBA" id="ARBA00022692"/>
    </source>
</evidence>
<keyword evidence="6 7" id="KW-0472">Membrane</keyword>
<evidence type="ECO:0000259" key="8">
    <source>
        <dbReference type="Pfam" id="PF03176"/>
    </source>
</evidence>
<keyword evidence="10" id="KW-1185">Reference proteome</keyword>
<dbReference type="RefSeq" id="WP_146524619.1">
    <property type="nucleotide sequence ID" value="NZ_SJPV01000001.1"/>
</dbReference>
<keyword evidence="5 7" id="KW-1133">Transmembrane helix</keyword>
<evidence type="ECO:0000256" key="7">
    <source>
        <dbReference type="SAM" id="Phobius"/>
    </source>
</evidence>
<feature type="transmembrane region" description="Helical" evidence="7">
    <location>
        <begin position="449"/>
        <end position="478"/>
    </location>
</feature>
<evidence type="ECO:0000256" key="1">
    <source>
        <dbReference type="ARBA" id="ARBA00004651"/>
    </source>
</evidence>
<feature type="transmembrane region" description="Helical" evidence="7">
    <location>
        <begin position="875"/>
        <end position="904"/>
    </location>
</feature>
<organism evidence="9 10">
    <name type="scientific">Novipirellula artificiosorum</name>
    <dbReference type="NCBI Taxonomy" id="2528016"/>
    <lineage>
        <taxon>Bacteria</taxon>
        <taxon>Pseudomonadati</taxon>
        <taxon>Planctomycetota</taxon>
        <taxon>Planctomycetia</taxon>
        <taxon>Pirellulales</taxon>
        <taxon>Pirellulaceae</taxon>
        <taxon>Novipirellula</taxon>
    </lineage>
</organism>
<dbReference type="Gene3D" id="1.20.1640.10">
    <property type="entry name" value="Multidrug efflux transporter AcrB transmembrane domain"/>
    <property type="match status" value="2"/>
</dbReference>
<dbReference type="Proteomes" id="UP000319143">
    <property type="component" value="Unassembled WGS sequence"/>
</dbReference>
<dbReference type="Pfam" id="PF03176">
    <property type="entry name" value="MMPL"/>
    <property type="match status" value="2"/>
</dbReference>
<evidence type="ECO:0000256" key="5">
    <source>
        <dbReference type="ARBA" id="ARBA00022989"/>
    </source>
</evidence>
<feature type="transmembrane region" description="Helical" evidence="7">
    <location>
        <begin position="333"/>
        <end position="355"/>
    </location>
</feature>
<feature type="transmembrane region" description="Helical" evidence="7">
    <location>
        <begin position="788"/>
        <end position="812"/>
    </location>
</feature>
<accession>A0A5C6E1J6</accession>
<dbReference type="SUPFAM" id="SSF82866">
    <property type="entry name" value="Multidrug efflux transporter AcrB transmembrane domain"/>
    <property type="match status" value="2"/>
</dbReference>